<reference evidence="1 2" key="1">
    <citation type="submission" date="2023-05" db="EMBL/GenBank/DDBJ databases">
        <title>YMD87, complete Genome.</title>
        <authorList>
            <person name="Zhang J."/>
            <person name="Xu X."/>
        </authorList>
    </citation>
    <scope>NUCLEOTIDE SEQUENCE [LARGE SCALE GENOMIC DNA]</scope>
    <source>
        <strain evidence="1 2">YMD87</strain>
    </source>
</reference>
<evidence type="ECO:0000313" key="2">
    <source>
        <dbReference type="Proteomes" id="UP001241605"/>
    </source>
</evidence>
<proteinExistence type="predicted"/>
<protein>
    <submittedName>
        <fullName evidence="1">Uncharacterized protein</fullName>
    </submittedName>
</protein>
<organism evidence="1 2">
    <name type="scientific">Tropicibacter oceani</name>
    <dbReference type="NCBI Taxonomy" id="3058420"/>
    <lineage>
        <taxon>Bacteria</taxon>
        <taxon>Pseudomonadati</taxon>
        <taxon>Pseudomonadota</taxon>
        <taxon>Alphaproteobacteria</taxon>
        <taxon>Rhodobacterales</taxon>
        <taxon>Roseobacteraceae</taxon>
        <taxon>Tropicibacter</taxon>
    </lineage>
</organism>
<sequence>MVEKLAAEARRLHKILEAHVPQKAVRDVWYWLRYGRKAPASDSAIFVRPGDVTHSLAHHDTLGHFRRQNSGRVIGGDWDTHRDDVERNTKLRSCRMRWEQGADWHETPIYKRMLAEIAAGRAPDECRSAEDLDERYAMLDRVFAETRFRGRLLTKEELPDHFRREHGGILVHVARDGTCLRRGGGAHRFAIARILDLPEMPAQVGVVHPKAIEDGHLQRLLQSRHREAA</sequence>
<dbReference type="EMBL" id="CP124616">
    <property type="protein sequence ID" value="WGW05225.1"/>
    <property type="molecule type" value="Genomic_DNA"/>
</dbReference>
<gene>
    <name evidence="1" type="ORF">QF118_06685</name>
</gene>
<name>A0ABY8QKS6_9RHOB</name>
<dbReference type="RefSeq" id="WP_282301853.1">
    <property type="nucleotide sequence ID" value="NZ_CP124616.1"/>
</dbReference>
<keyword evidence="2" id="KW-1185">Reference proteome</keyword>
<dbReference type="Proteomes" id="UP001241605">
    <property type="component" value="Chromosome"/>
</dbReference>
<evidence type="ECO:0000313" key="1">
    <source>
        <dbReference type="EMBL" id="WGW05225.1"/>
    </source>
</evidence>
<accession>A0ABY8QKS6</accession>